<organism evidence="7 8">
    <name type="scientific">Sarocladium strictum</name>
    <name type="common">Black bundle disease fungus</name>
    <name type="synonym">Acremonium strictum</name>
    <dbReference type="NCBI Taxonomy" id="5046"/>
    <lineage>
        <taxon>Eukaryota</taxon>
        <taxon>Fungi</taxon>
        <taxon>Dikarya</taxon>
        <taxon>Ascomycota</taxon>
        <taxon>Pezizomycotina</taxon>
        <taxon>Sordariomycetes</taxon>
        <taxon>Hypocreomycetidae</taxon>
        <taxon>Hypocreales</taxon>
        <taxon>Sarocladiaceae</taxon>
        <taxon>Sarocladium</taxon>
    </lineage>
</organism>
<comment type="similarity">
    <text evidence="1">Belongs to the sirtuin family. Class I subfamily.</text>
</comment>
<feature type="region of interest" description="Disordered" evidence="5">
    <location>
        <begin position="337"/>
        <end position="412"/>
    </location>
</feature>
<dbReference type="Pfam" id="PF02146">
    <property type="entry name" value="SIR2"/>
    <property type="match status" value="3"/>
</dbReference>
<dbReference type="PANTHER" id="PTHR11085">
    <property type="entry name" value="NAD-DEPENDENT PROTEIN DEACYLASE SIRTUIN-5, MITOCHONDRIAL-RELATED"/>
    <property type="match status" value="1"/>
</dbReference>
<evidence type="ECO:0000256" key="3">
    <source>
        <dbReference type="ARBA" id="ARBA00023027"/>
    </source>
</evidence>
<reference evidence="7" key="1">
    <citation type="submission" date="2022-10" db="EMBL/GenBank/DDBJ databases">
        <title>Determination and structural analysis of whole genome sequence of Sarocladium strictum F4-1.</title>
        <authorList>
            <person name="Hu L."/>
            <person name="Jiang Y."/>
        </authorList>
    </citation>
    <scope>NUCLEOTIDE SEQUENCE</scope>
    <source>
        <strain evidence="7">F4-1</strain>
    </source>
</reference>
<feature type="region of interest" description="Disordered" evidence="5">
    <location>
        <begin position="876"/>
        <end position="964"/>
    </location>
</feature>
<gene>
    <name evidence="7" type="ORF">NLU13_3705</name>
</gene>
<dbReference type="GO" id="GO:0017136">
    <property type="term" value="F:histone deacetylase activity, NAD-dependent"/>
    <property type="evidence" value="ECO:0007669"/>
    <property type="project" value="TreeGrafter"/>
</dbReference>
<evidence type="ECO:0000313" key="7">
    <source>
        <dbReference type="EMBL" id="KAK0390132.1"/>
    </source>
</evidence>
<keyword evidence="3" id="KW-0520">NAD</keyword>
<comment type="caution">
    <text evidence="7">The sequence shown here is derived from an EMBL/GenBank/DDBJ whole genome shotgun (WGS) entry which is preliminary data.</text>
</comment>
<evidence type="ECO:0000256" key="4">
    <source>
        <dbReference type="PROSITE-ProRule" id="PRU00236"/>
    </source>
</evidence>
<dbReference type="GO" id="GO:0005634">
    <property type="term" value="C:nucleus"/>
    <property type="evidence" value="ECO:0007669"/>
    <property type="project" value="TreeGrafter"/>
</dbReference>
<evidence type="ECO:0000256" key="1">
    <source>
        <dbReference type="ARBA" id="ARBA00006924"/>
    </source>
</evidence>
<dbReference type="EMBL" id="JAPDFR010000002">
    <property type="protein sequence ID" value="KAK0390132.1"/>
    <property type="molecule type" value="Genomic_DNA"/>
</dbReference>
<keyword evidence="2" id="KW-0808">Transferase</keyword>
<dbReference type="PROSITE" id="PS50305">
    <property type="entry name" value="SIRTUIN"/>
    <property type="match status" value="1"/>
</dbReference>
<feature type="compositionally biased region" description="Basic and acidic residues" evidence="5">
    <location>
        <begin position="642"/>
        <end position="652"/>
    </location>
</feature>
<feature type="compositionally biased region" description="Acidic residues" evidence="5">
    <location>
        <begin position="77"/>
        <end position="89"/>
    </location>
</feature>
<dbReference type="SUPFAM" id="SSF52467">
    <property type="entry name" value="DHS-like NAD/FAD-binding domain"/>
    <property type="match status" value="1"/>
</dbReference>
<dbReference type="Gene3D" id="3.40.50.1220">
    <property type="entry name" value="TPP-binding domain"/>
    <property type="match status" value="2"/>
</dbReference>
<feature type="region of interest" description="Disordered" evidence="5">
    <location>
        <begin position="146"/>
        <end position="184"/>
    </location>
</feature>
<feature type="compositionally biased region" description="Basic and acidic residues" evidence="5">
    <location>
        <begin position="709"/>
        <end position="718"/>
    </location>
</feature>
<dbReference type="InterPro" id="IPR026590">
    <property type="entry name" value="Ssirtuin_cat_dom"/>
</dbReference>
<dbReference type="Proteomes" id="UP001175261">
    <property type="component" value="Unassembled WGS sequence"/>
</dbReference>
<comment type="caution">
    <text evidence="4">Lacks conserved residue(s) required for the propagation of feature annotation.</text>
</comment>
<keyword evidence="8" id="KW-1185">Reference proteome</keyword>
<dbReference type="GO" id="GO:0070403">
    <property type="term" value="F:NAD+ binding"/>
    <property type="evidence" value="ECO:0007669"/>
    <property type="project" value="InterPro"/>
</dbReference>
<feature type="region of interest" description="Disordered" evidence="5">
    <location>
        <begin position="642"/>
        <end position="756"/>
    </location>
</feature>
<dbReference type="InterPro" id="IPR029035">
    <property type="entry name" value="DHS-like_NAD/FAD-binding_dom"/>
</dbReference>
<feature type="compositionally biased region" description="Polar residues" evidence="5">
    <location>
        <begin position="240"/>
        <end position="264"/>
    </location>
</feature>
<feature type="compositionally biased region" description="Polar residues" evidence="5">
    <location>
        <begin position="900"/>
        <end position="914"/>
    </location>
</feature>
<dbReference type="PANTHER" id="PTHR11085:SF8">
    <property type="entry name" value="NAD-DEPENDENT HISTONE DEACETYLASE HST3"/>
    <property type="match status" value="1"/>
</dbReference>
<evidence type="ECO:0000259" key="6">
    <source>
        <dbReference type="PROSITE" id="PS50305"/>
    </source>
</evidence>
<feature type="region of interest" description="Disordered" evidence="5">
    <location>
        <begin position="59"/>
        <end position="113"/>
    </location>
</feature>
<feature type="region of interest" description="Disordered" evidence="5">
    <location>
        <begin position="815"/>
        <end position="840"/>
    </location>
</feature>
<feature type="compositionally biased region" description="Basic and acidic residues" evidence="5">
    <location>
        <begin position="104"/>
        <end position="113"/>
    </location>
</feature>
<evidence type="ECO:0000313" key="8">
    <source>
        <dbReference type="Proteomes" id="UP001175261"/>
    </source>
</evidence>
<feature type="region of interest" description="Disordered" evidence="5">
    <location>
        <begin position="584"/>
        <end position="627"/>
    </location>
</feature>
<proteinExistence type="inferred from homology"/>
<evidence type="ECO:0000256" key="2">
    <source>
        <dbReference type="ARBA" id="ARBA00022679"/>
    </source>
</evidence>
<feature type="region of interest" description="Disordered" evidence="5">
    <location>
        <begin position="201"/>
        <end position="264"/>
    </location>
</feature>
<protein>
    <recommendedName>
        <fullName evidence="6">Deacetylase sirtuin-type domain-containing protein</fullName>
    </recommendedName>
</protein>
<name>A0AA39GQ98_SARSR</name>
<feature type="compositionally biased region" description="Polar residues" evidence="5">
    <location>
        <begin position="946"/>
        <end position="964"/>
    </location>
</feature>
<feature type="compositionally biased region" description="Low complexity" evidence="5">
    <location>
        <begin position="219"/>
        <end position="235"/>
    </location>
</feature>
<dbReference type="InterPro" id="IPR003000">
    <property type="entry name" value="Sirtuin"/>
</dbReference>
<evidence type="ECO:0000256" key="5">
    <source>
        <dbReference type="SAM" id="MobiDB-lite"/>
    </source>
</evidence>
<feature type="domain" description="Deacetylase sirtuin-type" evidence="6">
    <location>
        <begin position="7"/>
        <end position="608"/>
    </location>
</feature>
<accession>A0AA39GQ98</accession>
<sequence length="964" mass="105080">MPTQHIEPECAELLQDVADSLLKSRKVVVVTGAGISTNSGIPDFRSENGLYSLIQAQFDAAARQPREESPSGKGAAPEEDSDTDGGEEEPPAKRRKMSSPAPIDEPKNEVTEIEVSVKVETVRTETTIAIEPALPAPVVEETSITVESSSLAFSTPRARRTPLSLEQIPTSPLSSPPPEEAIVPPSVFRSSRLSNMAIPYSSSPLSSPPPNLFDPFCPSSPSNDGSSRRSSTSPSEVDDTPNSSLHMNPFSASQSSNSGKTTLPNMKGKDLFDASIWTDPLRTSVFYTFATTLRKKIRDVQPTSSHRFISHLRDRGKLVRCYTQNIDQIEEKVGLSTTLHHGPGSRGRFSRRSTASSQLSKMVEEVTGTDSKTENPDSPPPSQPSQDSTEESAASVDSSQDKGPAKTAKPLKSELPKSGVECVFLHGSLEQLRCFLCGRVCSWDDDQREQETMSGQQPECPHCAGATAAREERGKRALGVGKLRPDIVLYGEEHPNAHLISPIVTHDLALCPDMLLILGTSLRVHGLKIMVREFAKAVHAKGGKVVFVNFTKPPESIWGDIIDYWVQWDCDAWVSDLQDRIPKLWLPPEPPRARKKRDSGATNEDGSTKPESKKPPPANPVALRDTKVTGAYQTLKIVDELHRITGEPERPRRASLSATKSKSEAASGDAPQEMGEKAPRRPRARGPRKSAPGNLERPKKLTSSTLNPDHGRPQRTNHDALSISQEAATVATPNKKDVADSGNTSNATSNVTADGFQSSILDSVKKNARTRKRKKIDGVEVVMPTVGSRRTSTAIKAVVAEDLKLAPIRADRKHLDRKPGDKLQVMEPKSPPPGPLASISPNMRSAKAFGRAHSFYMQDALVNYGPVKPFEYTRTQEQENTHRPGPGNRRSQVGGRRHTGQSLNVLNKNATSLAKQHCHRRDQKAEESVASKGSRLSSAEGEGVTTRASQQLRQWGSNWNCAQQ</sequence>
<dbReference type="InterPro" id="IPR050134">
    <property type="entry name" value="NAD-dep_sirtuin_deacylases"/>
</dbReference>
<dbReference type="AlphaFoldDB" id="A0AA39GQ98"/>
<feature type="compositionally biased region" description="Polar residues" evidence="5">
    <location>
        <begin position="741"/>
        <end position="756"/>
    </location>
</feature>